<evidence type="ECO:0000313" key="2">
    <source>
        <dbReference type="EMBL" id="CDZ90731.1"/>
    </source>
</evidence>
<dbReference type="InterPro" id="IPR016040">
    <property type="entry name" value="NAD(P)-bd_dom"/>
</dbReference>
<dbReference type="InterPro" id="IPR036291">
    <property type="entry name" value="NAD(P)-bd_dom_sf"/>
</dbReference>
<feature type="domain" description="NAD(P)-binding" evidence="1">
    <location>
        <begin position="7"/>
        <end position="199"/>
    </location>
</feature>
<dbReference type="eggNOG" id="COG2910">
    <property type="taxonomic scope" value="Bacteria"/>
</dbReference>
<accession>A0A098BSN2</accession>
<dbReference type="EMBL" id="CCSD01000089">
    <property type="protein sequence ID" value="CDZ90731.1"/>
    <property type="molecule type" value="Genomic_DNA"/>
</dbReference>
<gene>
    <name evidence="2" type="ORF">RHRU231_750078</name>
</gene>
<proteinExistence type="predicted"/>
<protein>
    <recommendedName>
        <fullName evidence="1">NAD(P)-binding domain-containing protein</fullName>
    </recommendedName>
</protein>
<dbReference type="PANTHER" id="PTHR43355">
    <property type="entry name" value="FLAVIN REDUCTASE (NADPH)"/>
    <property type="match status" value="1"/>
</dbReference>
<dbReference type="Proteomes" id="UP000042997">
    <property type="component" value="Unassembled WGS sequence"/>
</dbReference>
<dbReference type="GO" id="GO:0016646">
    <property type="term" value="F:oxidoreductase activity, acting on the CH-NH group of donors, NAD or NADP as acceptor"/>
    <property type="evidence" value="ECO:0007669"/>
    <property type="project" value="TreeGrafter"/>
</dbReference>
<sequence length="216" mass="22476">MNVTVIGATGMVGSRLVAEAATRGHRVAAVARHPGTHPDPAVTPLAVDAGVPGRLDAALAGAHAAILAVRAAPGQEQTIAPLTTAVLDATGRSGIRLLVIGGAGPLRSPRRDGLAVLDDPDYVPVEWRAVAEASTAQLRTCLRHTNPRWTYLSPPAIVESGTRTGTYRRGATTLLTEPDGTSRITAEDLAVAALDEIERPGTDRHFTVARTPPCRG</sequence>
<dbReference type="RefSeq" id="WP_040273887.1">
    <property type="nucleotide sequence ID" value="NZ_CP023714.1"/>
</dbReference>
<organism evidence="2 3">
    <name type="scientific">Rhodococcus ruber</name>
    <dbReference type="NCBI Taxonomy" id="1830"/>
    <lineage>
        <taxon>Bacteria</taxon>
        <taxon>Bacillati</taxon>
        <taxon>Actinomycetota</taxon>
        <taxon>Actinomycetes</taxon>
        <taxon>Mycobacteriales</taxon>
        <taxon>Nocardiaceae</taxon>
        <taxon>Rhodococcus</taxon>
    </lineage>
</organism>
<name>A0A098BSN2_9NOCA</name>
<reference evidence="2 3" key="1">
    <citation type="journal article" date="2014" name="Genome Announc.">
        <title>Draft Genome Sequence of Propane- and Butane-Oxidizing Actinobacterium Rhodococcus ruber IEGM 231.</title>
        <authorList>
            <person name="Ivshina I.B."/>
            <person name="Kuyukina M.S."/>
            <person name="Krivoruchko A.V."/>
            <person name="Barbe V."/>
            <person name="Fischer C."/>
        </authorList>
    </citation>
    <scope>NUCLEOTIDE SEQUENCE [LARGE SCALE GENOMIC DNA]</scope>
</reference>
<dbReference type="PANTHER" id="PTHR43355:SF2">
    <property type="entry name" value="FLAVIN REDUCTASE (NADPH)"/>
    <property type="match status" value="1"/>
</dbReference>
<evidence type="ECO:0000313" key="3">
    <source>
        <dbReference type="Proteomes" id="UP000042997"/>
    </source>
</evidence>
<dbReference type="SUPFAM" id="SSF51735">
    <property type="entry name" value="NAD(P)-binding Rossmann-fold domains"/>
    <property type="match status" value="1"/>
</dbReference>
<dbReference type="AlphaFoldDB" id="A0A098BSN2"/>
<evidence type="ECO:0000259" key="1">
    <source>
        <dbReference type="Pfam" id="PF13460"/>
    </source>
</evidence>
<dbReference type="OrthoDB" id="3191258at2"/>
<dbReference type="InterPro" id="IPR051606">
    <property type="entry name" value="Polyketide_Oxido-like"/>
</dbReference>
<dbReference type="Pfam" id="PF13460">
    <property type="entry name" value="NAD_binding_10"/>
    <property type="match status" value="1"/>
</dbReference>
<dbReference type="Gene3D" id="3.40.50.720">
    <property type="entry name" value="NAD(P)-binding Rossmann-like Domain"/>
    <property type="match status" value="1"/>
</dbReference>